<evidence type="ECO:0000313" key="3">
    <source>
        <dbReference type="EMBL" id="KYQ88144.1"/>
    </source>
</evidence>
<protein>
    <submittedName>
        <fullName evidence="3">Uncharacterized protein</fullName>
    </submittedName>
</protein>
<feature type="transmembrane region" description="Helical" evidence="2">
    <location>
        <begin position="218"/>
        <end position="240"/>
    </location>
</feature>
<dbReference type="PANTHER" id="PTHR34116:SF2">
    <property type="entry name" value="THH1_TOM1_TOM3 DOMAIN-CONTAINING PROTEIN"/>
    <property type="match status" value="1"/>
</dbReference>
<feature type="region of interest" description="Disordered" evidence="1">
    <location>
        <begin position="301"/>
        <end position="335"/>
    </location>
</feature>
<dbReference type="AlphaFoldDB" id="A0A151Z2W0"/>
<feature type="compositionally biased region" description="Basic residues" evidence="1">
    <location>
        <begin position="448"/>
        <end position="464"/>
    </location>
</feature>
<organism evidence="3 4">
    <name type="scientific">Tieghemostelium lacteum</name>
    <name type="common">Slime mold</name>
    <name type="synonym">Dictyostelium lacteum</name>
    <dbReference type="NCBI Taxonomy" id="361077"/>
    <lineage>
        <taxon>Eukaryota</taxon>
        <taxon>Amoebozoa</taxon>
        <taxon>Evosea</taxon>
        <taxon>Eumycetozoa</taxon>
        <taxon>Dictyostelia</taxon>
        <taxon>Dictyosteliales</taxon>
        <taxon>Raperosteliaceae</taxon>
        <taxon>Tieghemostelium</taxon>
    </lineage>
</organism>
<feature type="compositionally biased region" description="Low complexity" evidence="1">
    <location>
        <begin position="427"/>
        <end position="442"/>
    </location>
</feature>
<name>A0A151Z2W0_TIELA</name>
<dbReference type="EMBL" id="LODT01000053">
    <property type="protein sequence ID" value="KYQ88144.1"/>
    <property type="molecule type" value="Genomic_DNA"/>
</dbReference>
<proteinExistence type="predicted"/>
<feature type="compositionally biased region" description="Basic and acidic residues" evidence="1">
    <location>
        <begin position="408"/>
        <end position="417"/>
    </location>
</feature>
<keyword evidence="4" id="KW-1185">Reference proteome</keyword>
<evidence type="ECO:0000256" key="2">
    <source>
        <dbReference type="SAM" id="Phobius"/>
    </source>
</evidence>
<feature type="transmembrane region" description="Helical" evidence="2">
    <location>
        <begin position="87"/>
        <end position="108"/>
    </location>
</feature>
<feature type="region of interest" description="Disordered" evidence="1">
    <location>
        <begin position="394"/>
        <end position="493"/>
    </location>
</feature>
<evidence type="ECO:0000313" key="4">
    <source>
        <dbReference type="Proteomes" id="UP000076078"/>
    </source>
</evidence>
<dbReference type="PANTHER" id="PTHR34116">
    <property type="entry name" value="PLASMINOGEN ACTIVATOR INHIBITOR"/>
    <property type="match status" value="1"/>
</dbReference>
<feature type="transmembrane region" description="Helical" evidence="2">
    <location>
        <begin position="47"/>
        <end position="67"/>
    </location>
</feature>
<sequence length="519" mass="59216">MEKWLEVLGIIELVIGLLVLVFLAYVTWVIVNFRFNEFNRYWKSRTLICASAIVWVVFLLLGNEYLWNSTEGIFNIRSKYSNAICALHVFFTVGSSEPLFFLIFLFIIKSKTSDKNQTLYIEDPNKYVYTRALLWTIPLIVIHIVILILDASSISEPRKLFWTVYDKEGSKCAVPIISTACFAIFFVIFLFFFTLLSRTFSRTVINRILIGRLRLLQFAFIAFLPLEVAIRVVLIFTLNLGNTSIALFHAFFFVDIAVVLIAVLEFAFFPVSDELGYYFINFKTYRRLPNDEDRDTKAITLSTLSPTNNGSSVNNDASSNNIGITSSQQQQQQQSNNLIPISEYEKTIKSNTTPNQKQSLFNPFDGESITIDDFDDDLDDLSKSKNNNIKINNNNIEMEKLQKKHKSPVLDRVRDTEPMNVPPLPLSSPMSSASSSPQSLSPVVVNHERKKSRKFSFSSSKRKSQQVNSQAVSPSSSSPSSGSPPNNNNNRSIYLPQNQVSHIETFKDQLYKYSQNKRF</sequence>
<dbReference type="OMA" id="GNEYLWN"/>
<reference evidence="3 4" key="1">
    <citation type="submission" date="2015-12" db="EMBL/GenBank/DDBJ databases">
        <title>Dictyostelia acquired genes for synthesis and detection of signals that induce cell-type specialization by lateral gene transfer from prokaryotes.</title>
        <authorList>
            <person name="Gloeckner G."/>
            <person name="Schaap P."/>
        </authorList>
    </citation>
    <scope>NUCLEOTIDE SEQUENCE [LARGE SCALE GENOMIC DNA]</scope>
    <source>
        <strain evidence="3 4">TK</strain>
    </source>
</reference>
<keyword evidence="2" id="KW-1133">Transmembrane helix</keyword>
<keyword evidence="2" id="KW-0472">Membrane</keyword>
<dbReference type="InParanoid" id="A0A151Z2W0"/>
<feature type="transmembrane region" description="Helical" evidence="2">
    <location>
        <begin position="174"/>
        <end position="197"/>
    </location>
</feature>
<evidence type="ECO:0000256" key="1">
    <source>
        <dbReference type="SAM" id="MobiDB-lite"/>
    </source>
</evidence>
<dbReference type="Proteomes" id="UP000076078">
    <property type="component" value="Unassembled WGS sequence"/>
</dbReference>
<feature type="transmembrane region" description="Helical" evidence="2">
    <location>
        <begin position="128"/>
        <end position="154"/>
    </location>
</feature>
<accession>A0A151Z2W0</accession>
<dbReference type="OrthoDB" id="20528at2759"/>
<gene>
    <name evidence="3" type="ORF">DLAC_11394</name>
</gene>
<feature type="compositionally biased region" description="Low complexity" evidence="1">
    <location>
        <begin position="465"/>
        <end position="492"/>
    </location>
</feature>
<feature type="transmembrane region" description="Helical" evidence="2">
    <location>
        <begin position="13"/>
        <end position="35"/>
    </location>
</feature>
<keyword evidence="2" id="KW-0812">Transmembrane</keyword>
<feature type="transmembrane region" description="Helical" evidence="2">
    <location>
        <begin position="246"/>
        <end position="269"/>
    </location>
</feature>
<feature type="compositionally biased region" description="Low complexity" evidence="1">
    <location>
        <begin position="318"/>
        <end position="335"/>
    </location>
</feature>
<feature type="compositionally biased region" description="Polar residues" evidence="1">
    <location>
        <begin position="301"/>
        <end position="317"/>
    </location>
</feature>
<comment type="caution">
    <text evidence="3">The sequence shown here is derived from an EMBL/GenBank/DDBJ whole genome shotgun (WGS) entry which is preliminary data.</text>
</comment>